<organism evidence="3 4">
    <name type="scientific">Chondromyces crocatus</name>
    <dbReference type="NCBI Taxonomy" id="52"/>
    <lineage>
        <taxon>Bacteria</taxon>
        <taxon>Pseudomonadati</taxon>
        <taxon>Myxococcota</taxon>
        <taxon>Polyangia</taxon>
        <taxon>Polyangiales</taxon>
        <taxon>Polyangiaceae</taxon>
        <taxon>Chondromyces</taxon>
    </lineage>
</organism>
<dbReference type="STRING" id="52.CMC5_014890"/>
<keyword evidence="4" id="KW-1185">Reference proteome</keyword>
<accession>A0A0K1E920</accession>
<dbReference type="SUPFAM" id="SSF51126">
    <property type="entry name" value="Pectin lyase-like"/>
    <property type="match status" value="1"/>
</dbReference>
<dbReference type="SMART" id="SM00710">
    <property type="entry name" value="PbH1"/>
    <property type="match status" value="8"/>
</dbReference>
<dbReference type="InterPro" id="IPR012334">
    <property type="entry name" value="Pectin_lyas_fold"/>
</dbReference>
<feature type="region of interest" description="Disordered" evidence="1">
    <location>
        <begin position="437"/>
        <end position="482"/>
    </location>
</feature>
<dbReference type="InterPro" id="IPR024038">
    <property type="entry name" value="MYXO-CTERM"/>
</dbReference>
<dbReference type="Proteomes" id="UP000067626">
    <property type="component" value="Chromosome"/>
</dbReference>
<evidence type="ECO:0000259" key="2">
    <source>
        <dbReference type="Pfam" id="PF13229"/>
    </source>
</evidence>
<proteinExistence type="predicted"/>
<dbReference type="AlphaFoldDB" id="A0A0K1E920"/>
<dbReference type="RefSeq" id="WP_050429734.1">
    <property type="nucleotide sequence ID" value="NZ_CP012159.1"/>
</dbReference>
<protein>
    <recommendedName>
        <fullName evidence="2">Right handed beta helix domain-containing protein</fullName>
    </recommendedName>
</protein>
<dbReference type="InterPro" id="IPR006626">
    <property type="entry name" value="PbH1"/>
</dbReference>
<sequence length="529" mass="52827">MAWNGAKRVSVGLGVGVVLAGQVAGAAEKEIGPGDDLIAEIAALQPGDELVLQGGTYSLNPKLTIAVSGTAQAPIVIRAKAGEVPVITRPNANQNVINIEGSEHVVLRGLEVTGGSHGIRMNQARFITVEDCEIHETDDVALSANFAGSSYEGLILRRNHIHHTNGTGEGMYLGCNNNGCQVWNSVIEGNWIHDTNRASVSQGDGIELKEGSYNNIIRDNVIHDTKYPCILTYSTVGNGAPNVVERNVMWGCGDHGIQAAADAVLRNNVILSAAQDGIRSQVHQSGAPSNLIIAHNTIFKAQGNAVRISGATGSVLIANNALYAQNGAALTVAGDLAQLVVAGNVGVGSLSGTNSGFDGTGELGADFVAGTYGGAPPVDAFPAVGSALIAAGVAAHVVGDDFNGVAREGHADVGAYRFDEGGNPGWTITAGFKDLVGSGGSGGSGDGGSGGTGDGGGGEGGAGQGASGGGGPGGASGGEGGGEDGGCGCRVGGASEGTGGFLLAGLLGMVAARWRRRVARRDRGGIEAG</sequence>
<evidence type="ECO:0000256" key="1">
    <source>
        <dbReference type="SAM" id="MobiDB-lite"/>
    </source>
</evidence>
<dbReference type="PATRIC" id="fig|52.7.peg.1590"/>
<dbReference type="Gene3D" id="2.160.20.10">
    <property type="entry name" value="Single-stranded right-handed beta-helix, Pectin lyase-like"/>
    <property type="match status" value="1"/>
</dbReference>
<dbReference type="Pfam" id="PF13229">
    <property type="entry name" value="Beta_helix"/>
    <property type="match status" value="1"/>
</dbReference>
<evidence type="ECO:0000313" key="3">
    <source>
        <dbReference type="EMBL" id="AKT37354.1"/>
    </source>
</evidence>
<dbReference type="NCBIfam" id="TIGR03901">
    <property type="entry name" value="MYXO-CTERM"/>
    <property type="match status" value="1"/>
</dbReference>
<dbReference type="InterPro" id="IPR039448">
    <property type="entry name" value="Beta_helix"/>
</dbReference>
<name>A0A0K1E920_CHOCO</name>
<dbReference type="EMBL" id="CP012159">
    <property type="protein sequence ID" value="AKT37354.1"/>
    <property type="molecule type" value="Genomic_DNA"/>
</dbReference>
<reference evidence="3 4" key="1">
    <citation type="submission" date="2015-07" db="EMBL/GenBank/DDBJ databases">
        <title>Genome analysis of myxobacterium Chondromyces crocatus Cm c5 reveals a high potential for natural compound synthesis and the genetic basis for the loss of fruiting body formation.</title>
        <authorList>
            <person name="Zaburannyi N."/>
            <person name="Bunk B."/>
            <person name="Maier J."/>
            <person name="Overmann J."/>
            <person name="Mueller R."/>
        </authorList>
    </citation>
    <scope>NUCLEOTIDE SEQUENCE [LARGE SCALE GENOMIC DNA]</scope>
    <source>
        <strain evidence="3 4">Cm c5</strain>
    </source>
</reference>
<gene>
    <name evidence="3" type="ORF">CMC5_014890</name>
</gene>
<dbReference type="InterPro" id="IPR011050">
    <property type="entry name" value="Pectin_lyase_fold/virulence"/>
</dbReference>
<evidence type="ECO:0000313" key="4">
    <source>
        <dbReference type="Proteomes" id="UP000067626"/>
    </source>
</evidence>
<feature type="domain" description="Right handed beta helix" evidence="2">
    <location>
        <begin position="202"/>
        <end position="321"/>
    </location>
</feature>
<dbReference type="KEGG" id="ccro:CMC5_014890"/>